<dbReference type="Proteomes" id="UP000501802">
    <property type="component" value="Chromosome"/>
</dbReference>
<keyword evidence="2" id="KW-1185">Reference proteome</keyword>
<evidence type="ECO:0000313" key="1">
    <source>
        <dbReference type="EMBL" id="QIP11585.1"/>
    </source>
</evidence>
<accession>A0A6G9AH20</accession>
<reference evidence="1 2" key="1">
    <citation type="submission" date="2020-03" db="EMBL/GenBank/DDBJ databases">
        <authorList>
            <person name="Kim M.K."/>
        </authorList>
    </citation>
    <scope>NUCLEOTIDE SEQUENCE [LARGE SCALE GENOMIC DNA]</scope>
    <source>
        <strain evidence="1 2">BT328</strain>
    </source>
</reference>
<dbReference type="InterPro" id="IPR052226">
    <property type="entry name" value="UPF0332_toxin"/>
</dbReference>
<dbReference type="RefSeq" id="WP_167204915.1">
    <property type="nucleotide sequence ID" value="NZ_CP050063.1"/>
</dbReference>
<proteinExistence type="predicted"/>
<dbReference type="Gene3D" id="1.20.120.330">
    <property type="entry name" value="Nucleotidyltransferases domain 2"/>
    <property type="match status" value="1"/>
</dbReference>
<gene>
    <name evidence="1" type="ORF">G8759_02525</name>
</gene>
<name>A0A6G9AH20_9BACT</name>
<dbReference type="AlphaFoldDB" id="A0A6G9AH20"/>
<dbReference type="KEGG" id="spib:G8759_02525"/>
<evidence type="ECO:0000313" key="2">
    <source>
        <dbReference type="Proteomes" id="UP000501802"/>
    </source>
</evidence>
<organism evidence="1 2">
    <name type="scientific">Spirosoma aureum</name>
    <dbReference type="NCBI Taxonomy" id="2692134"/>
    <lineage>
        <taxon>Bacteria</taxon>
        <taxon>Pseudomonadati</taxon>
        <taxon>Bacteroidota</taxon>
        <taxon>Cytophagia</taxon>
        <taxon>Cytophagales</taxon>
        <taxon>Cytophagaceae</taxon>
        <taxon>Spirosoma</taxon>
    </lineage>
</organism>
<sequence>MPLSMLFQNVIKAEAHSGAKAMLELHFVKAGILPVEWGRFYAQLFDERNDSDNEDFAIFTADDVLPLLPKTQEFIDEIKRLINT</sequence>
<dbReference type="PANTHER" id="PTHR36565">
    <property type="entry name" value="UPF0332 PROTEIN TM_1000"/>
    <property type="match status" value="1"/>
</dbReference>
<dbReference type="EMBL" id="CP050063">
    <property type="protein sequence ID" value="QIP11585.1"/>
    <property type="molecule type" value="Genomic_DNA"/>
</dbReference>
<dbReference type="PANTHER" id="PTHR36565:SF1">
    <property type="entry name" value="UPF0332 PROTEIN TM_1000"/>
    <property type="match status" value="1"/>
</dbReference>
<protein>
    <submittedName>
        <fullName evidence="1">HEPN domain-containing protein</fullName>
    </submittedName>
</protein>